<evidence type="ECO:0000256" key="1">
    <source>
        <dbReference type="SAM" id="MobiDB-lite"/>
    </source>
</evidence>
<name>A0A6J7IYP0_9ZZZZ</name>
<dbReference type="AlphaFoldDB" id="A0A6J7IYP0"/>
<gene>
    <name evidence="2" type="ORF">UFOPK3564_02619</name>
</gene>
<evidence type="ECO:0000313" key="2">
    <source>
        <dbReference type="EMBL" id="CAB4935457.1"/>
    </source>
</evidence>
<organism evidence="2">
    <name type="scientific">freshwater metagenome</name>
    <dbReference type="NCBI Taxonomy" id="449393"/>
    <lineage>
        <taxon>unclassified sequences</taxon>
        <taxon>metagenomes</taxon>
        <taxon>ecological metagenomes</taxon>
    </lineage>
</organism>
<sequence length="258" mass="28738">MPPPQPLDGVPPTPADLVLDPAPTPGWIAHDVEEELPGLELLSWTTEGTEWRRRSPRWARDWLGRLSTRVDGPTVLNAHREDAPAAHRELLRRIGRDPNEDRAPQEAAYHDRIKHGGFPHRGTPKDILLLVLLETGVPIWALDADRITGDLGIRRSLLGELEAGEPAPRRRGPAGRLLGRPDPAEEAAARPPRRPEPVVVDGTGVVAEIGREPRDPFVARRRTTRTTFFCARVPGLPDLRVEEAIWMCRSLVERGEDD</sequence>
<feature type="region of interest" description="Disordered" evidence="1">
    <location>
        <begin position="164"/>
        <end position="199"/>
    </location>
</feature>
<dbReference type="EMBL" id="CAFBMK010000196">
    <property type="protein sequence ID" value="CAB4935457.1"/>
    <property type="molecule type" value="Genomic_DNA"/>
</dbReference>
<accession>A0A6J7IYP0</accession>
<protein>
    <submittedName>
        <fullName evidence="2">Unannotated protein</fullName>
    </submittedName>
</protein>
<reference evidence="2" key="1">
    <citation type="submission" date="2020-05" db="EMBL/GenBank/DDBJ databases">
        <authorList>
            <person name="Chiriac C."/>
            <person name="Salcher M."/>
            <person name="Ghai R."/>
            <person name="Kavagutti S V."/>
        </authorList>
    </citation>
    <scope>NUCLEOTIDE SEQUENCE</scope>
</reference>
<proteinExistence type="predicted"/>
<dbReference type="SUPFAM" id="SSF56037">
    <property type="entry name" value="PheT/TilS domain"/>
    <property type="match status" value="1"/>
</dbReference>